<accession>C7C7A4</accession>
<proteinExistence type="predicted"/>
<dbReference type="Proteomes" id="UP000008070">
    <property type="component" value="Chromosome"/>
</dbReference>
<dbReference type="KEGG" id="mdi:METDI3365"/>
<dbReference type="GeneID" id="72990261"/>
<dbReference type="RefSeq" id="WP_015822964.1">
    <property type="nucleotide sequence ID" value="NC_012988.1"/>
</dbReference>
<reference evidence="2" key="1">
    <citation type="journal article" date="2009" name="PLoS ONE">
        <title>Methylobacterium genome sequences: a reference blueprint to investigate microbial metabolism of C1 compounds from natural and industrial sources.</title>
        <authorList>
            <person name="Vuilleumier S."/>
            <person name="Chistoserdova L."/>
            <person name="Lee M.-C."/>
            <person name="Bringel F."/>
            <person name="Lajus A."/>
            <person name="Zhou Y."/>
            <person name="Gourion B."/>
            <person name="Barbe V."/>
            <person name="Chang J."/>
            <person name="Cruveiller S."/>
            <person name="Dossat C."/>
            <person name="Gillett W."/>
            <person name="Gruffaz C."/>
            <person name="Haugen E."/>
            <person name="Hourcade E."/>
            <person name="Levy R."/>
            <person name="Mangenot S."/>
            <person name="Muller E."/>
            <person name="Nadalig T."/>
            <person name="Pagni M."/>
            <person name="Penny C."/>
            <person name="Peyraud R."/>
            <person name="Robinson D.G."/>
            <person name="Roche D."/>
            <person name="Rouy Z."/>
            <person name="Saenampechek C."/>
            <person name="Salvignol G."/>
            <person name="Vallenet D."/>
            <person name="Wu Z."/>
            <person name="Marx C.J."/>
            <person name="Vorholt J.A."/>
            <person name="Olson M.V."/>
            <person name="Kaul R."/>
            <person name="Weissenbach J."/>
            <person name="Medigue C."/>
            <person name="Lidstrom M.E."/>
        </authorList>
    </citation>
    <scope>NUCLEOTIDE SEQUENCE [LARGE SCALE GENOMIC DNA]</scope>
    <source>
        <strain evidence="2">DSM 6343 / CIP 106787 / DM4</strain>
    </source>
</reference>
<sequence length="101" mass="12067">MHEFVIQEHLIDHPPGWEQTTACDPKTAWKSGGPAERQWKKWRPRIQAHPAIDNPTEWWKWLTKHPVGECRIVETNRPSTSTLVVRFENDNDAFEYKMRWC</sequence>
<evidence type="ECO:0000313" key="2">
    <source>
        <dbReference type="Proteomes" id="UP000008070"/>
    </source>
</evidence>
<evidence type="ECO:0000313" key="1">
    <source>
        <dbReference type="EMBL" id="CAX25013.1"/>
    </source>
</evidence>
<name>C7C7A4_METED</name>
<organism evidence="1 2">
    <name type="scientific">Methylorubrum extorquens (strain DSM 6343 / CIP 106787 / DM4)</name>
    <name type="common">Methylobacterium extorquens</name>
    <dbReference type="NCBI Taxonomy" id="661410"/>
    <lineage>
        <taxon>Bacteria</taxon>
        <taxon>Pseudomonadati</taxon>
        <taxon>Pseudomonadota</taxon>
        <taxon>Alphaproteobacteria</taxon>
        <taxon>Hyphomicrobiales</taxon>
        <taxon>Methylobacteriaceae</taxon>
        <taxon>Methylorubrum</taxon>
    </lineage>
</organism>
<dbReference type="EMBL" id="FP103042">
    <property type="protein sequence ID" value="CAX25013.1"/>
    <property type="molecule type" value="Genomic_DNA"/>
</dbReference>
<protein>
    <submittedName>
        <fullName evidence="1">Uncharacterized protein</fullName>
    </submittedName>
</protein>
<gene>
    <name evidence="1" type="ORF">METD_I3365</name>
</gene>
<dbReference type="HOGENOM" id="CLU_2288206_0_0_5"/>
<dbReference type="AlphaFoldDB" id="C7C7A4"/>